<accession>A0A319CQR3</accession>
<evidence type="ECO:0000313" key="8">
    <source>
        <dbReference type="Proteomes" id="UP000248340"/>
    </source>
</evidence>
<dbReference type="PANTHER" id="PTHR31465:SF15">
    <property type="entry name" value="LIPID TRANSPORTER ATNI-RELATED"/>
    <property type="match status" value="1"/>
</dbReference>
<keyword evidence="8" id="KW-1185">Reference proteome</keyword>
<feature type="transmembrane region" description="Helical" evidence="5">
    <location>
        <begin position="332"/>
        <end position="352"/>
    </location>
</feature>
<evidence type="ECO:0000313" key="7">
    <source>
        <dbReference type="EMBL" id="PYH85307.1"/>
    </source>
</evidence>
<dbReference type="STRING" id="1448315.A0A319CQR3"/>
<feature type="chain" id="PRO_5016317102" description="RTA1 domain protein" evidence="6">
    <location>
        <begin position="21"/>
        <end position="415"/>
    </location>
</feature>
<organism evidence="7 8">
    <name type="scientific">Aspergillus uvarum CBS 121591</name>
    <dbReference type="NCBI Taxonomy" id="1448315"/>
    <lineage>
        <taxon>Eukaryota</taxon>
        <taxon>Fungi</taxon>
        <taxon>Dikarya</taxon>
        <taxon>Ascomycota</taxon>
        <taxon>Pezizomycotina</taxon>
        <taxon>Eurotiomycetes</taxon>
        <taxon>Eurotiomycetidae</taxon>
        <taxon>Eurotiales</taxon>
        <taxon>Aspergillaceae</taxon>
        <taxon>Aspergillus</taxon>
        <taxon>Aspergillus subgen. Circumdati</taxon>
    </lineage>
</organism>
<evidence type="ECO:0000256" key="3">
    <source>
        <dbReference type="ARBA" id="ARBA00022989"/>
    </source>
</evidence>
<feature type="transmembrane region" description="Helical" evidence="5">
    <location>
        <begin position="107"/>
        <end position="126"/>
    </location>
</feature>
<evidence type="ECO:0000256" key="1">
    <source>
        <dbReference type="ARBA" id="ARBA00004141"/>
    </source>
</evidence>
<keyword evidence="3 5" id="KW-1133">Transmembrane helix</keyword>
<sequence length="415" mass="46154">MHLQLSLLLLLLLSASRVVAVAAPTPALTPAPTLLTPSTTTNAGLQRRATATNDYDPHITIDIPTISIKPFSLSLSLDLPSNTCTPTISPDANGYVPPDQCNALYQYYPSFGAALAFSVLFGVLMITHLVQATIHKAGFVWVILMSAIWECVGFVTRTLSTRSQQDTTLATVTQLFILLSPLWVNAFDYMVLARMIYFFVPDRRIGIFKPSLLAMIFVLLDLGSFVIQLIGGTMAGPGADNATMMKGIHIYMGGIGIQQFFIVLFLFIAVQFHRQMLHLTRQGRLVGPKAQWRGLLYALYTSLLFITVRIIYRLVEFSSGNDASNPIPRHEWYMYVFDAVPMWFAIVVWSIVHPGAIIKGPDAEMPPSPLRKIGCCACCRKPKNKHGMRRIPENGDVFQEDMLPLHERDASSYRS</sequence>
<gene>
    <name evidence="7" type="ORF">BO82DRAFT_302535</name>
</gene>
<evidence type="ECO:0008006" key="9">
    <source>
        <dbReference type="Google" id="ProtNLM"/>
    </source>
</evidence>
<feature type="transmembrane region" description="Helical" evidence="5">
    <location>
        <begin position="212"/>
        <end position="230"/>
    </location>
</feature>
<dbReference type="GeneID" id="37134869"/>
<feature type="signal peptide" evidence="6">
    <location>
        <begin position="1"/>
        <end position="20"/>
    </location>
</feature>
<comment type="subcellular location">
    <subcellularLocation>
        <location evidence="1">Membrane</location>
        <topology evidence="1">Multi-pass membrane protein</topology>
    </subcellularLocation>
</comment>
<feature type="transmembrane region" description="Helical" evidence="5">
    <location>
        <begin position="138"/>
        <end position="155"/>
    </location>
</feature>
<evidence type="ECO:0000256" key="2">
    <source>
        <dbReference type="ARBA" id="ARBA00022692"/>
    </source>
</evidence>
<proteinExistence type="predicted"/>
<reference evidence="7 8" key="1">
    <citation type="submission" date="2016-12" db="EMBL/GenBank/DDBJ databases">
        <title>The genomes of Aspergillus section Nigri reveals drivers in fungal speciation.</title>
        <authorList>
            <consortium name="DOE Joint Genome Institute"/>
            <person name="Vesth T.C."/>
            <person name="Nybo J."/>
            <person name="Theobald S."/>
            <person name="Brandl J."/>
            <person name="Frisvad J.C."/>
            <person name="Nielsen K.F."/>
            <person name="Lyhne E.K."/>
            <person name="Kogle M.E."/>
            <person name="Kuo A."/>
            <person name="Riley R."/>
            <person name="Clum A."/>
            <person name="Nolan M."/>
            <person name="Lipzen A."/>
            <person name="Salamov A."/>
            <person name="Henrissat B."/>
            <person name="Wiebenga A."/>
            <person name="De Vries R.P."/>
            <person name="Grigoriev I.V."/>
            <person name="Mortensen U.H."/>
            <person name="Andersen M.R."/>
            <person name="Baker S.E."/>
        </authorList>
    </citation>
    <scope>NUCLEOTIDE SEQUENCE [LARGE SCALE GENOMIC DNA]</scope>
    <source>
        <strain evidence="7 8">CBS 121591</strain>
    </source>
</reference>
<evidence type="ECO:0000256" key="4">
    <source>
        <dbReference type="ARBA" id="ARBA00023136"/>
    </source>
</evidence>
<dbReference type="InterPro" id="IPR007568">
    <property type="entry name" value="RTA1"/>
</dbReference>
<dbReference type="PANTHER" id="PTHR31465">
    <property type="entry name" value="PROTEIN RTA1-RELATED"/>
    <property type="match status" value="1"/>
</dbReference>
<keyword evidence="4 5" id="KW-0472">Membrane</keyword>
<dbReference type="AlphaFoldDB" id="A0A319CQR3"/>
<feature type="transmembrane region" description="Helical" evidence="5">
    <location>
        <begin position="175"/>
        <end position="200"/>
    </location>
</feature>
<dbReference type="Pfam" id="PF04479">
    <property type="entry name" value="RTA1"/>
    <property type="match status" value="1"/>
</dbReference>
<protein>
    <recommendedName>
        <fullName evidence="9">RTA1 domain protein</fullName>
    </recommendedName>
</protein>
<dbReference type="VEuPathDB" id="FungiDB:BO82DRAFT_302535"/>
<keyword evidence="2 5" id="KW-0812">Transmembrane</keyword>
<feature type="transmembrane region" description="Helical" evidence="5">
    <location>
        <begin position="250"/>
        <end position="273"/>
    </location>
</feature>
<dbReference type="GO" id="GO:0016020">
    <property type="term" value="C:membrane"/>
    <property type="evidence" value="ECO:0007669"/>
    <property type="project" value="UniProtKB-SubCell"/>
</dbReference>
<evidence type="ECO:0000256" key="6">
    <source>
        <dbReference type="SAM" id="SignalP"/>
    </source>
</evidence>
<dbReference type="RefSeq" id="XP_025495507.1">
    <property type="nucleotide sequence ID" value="XM_025632128.1"/>
</dbReference>
<keyword evidence="6" id="KW-0732">Signal</keyword>
<evidence type="ECO:0000256" key="5">
    <source>
        <dbReference type="SAM" id="Phobius"/>
    </source>
</evidence>
<dbReference type="OrthoDB" id="5384040at2759"/>
<feature type="transmembrane region" description="Helical" evidence="5">
    <location>
        <begin position="294"/>
        <end position="312"/>
    </location>
</feature>
<dbReference type="Proteomes" id="UP000248340">
    <property type="component" value="Unassembled WGS sequence"/>
</dbReference>
<dbReference type="EMBL" id="KZ821680">
    <property type="protein sequence ID" value="PYH85307.1"/>
    <property type="molecule type" value="Genomic_DNA"/>
</dbReference>
<name>A0A319CQR3_9EURO</name>